<sequence length="70" mass="7774">MVEIRLMGTPEDVEMLARELGKIVEVLEVSGNHPNRGASLLVRKYLKVNLIPAQEEVIPLDGDFSTLSEI</sequence>
<dbReference type="RefSeq" id="WP_146891195.1">
    <property type="nucleotide sequence ID" value="NZ_BJXB01000045.1"/>
</dbReference>
<keyword evidence="2" id="KW-1185">Reference proteome</keyword>
<reference evidence="1 2" key="1">
    <citation type="submission" date="2019-07" db="EMBL/GenBank/DDBJ databases">
        <title>Whole genome shotgun sequence of Deinococcus cellulosilyticus NBRC 106333.</title>
        <authorList>
            <person name="Hosoyama A."/>
            <person name="Uohara A."/>
            <person name="Ohji S."/>
            <person name="Ichikawa N."/>
        </authorList>
    </citation>
    <scope>NUCLEOTIDE SEQUENCE [LARGE SCALE GENOMIC DNA]</scope>
    <source>
        <strain evidence="1 2">NBRC 106333</strain>
    </source>
</reference>
<dbReference type="AlphaFoldDB" id="A0A511NAI9"/>
<organism evidence="1 2">
    <name type="scientific">Deinococcus cellulosilyticus (strain DSM 18568 / NBRC 106333 / KACC 11606 / 5516J-15)</name>
    <dbReference type="NCBI Taxonomy" id="1223518"/>
    <lineage>
        <taxon>Bacteria</taxon>
        <taxon>Thermotogati</taxon>
        <taxon>Deinococcota</taxon>
        <taxon>Deinococci</taxon>
        <taxon>Deinococcales</taxon>
        <taxon>Deinococcaceae</taxon>
        <taxon>Deinococcus</taxon>
    </lineage>
</organism>
<dbReference type="Proteomes" id="UP000321306">
    <property type="component" value="Unassembled WGS sequence"/>
</dbReference>
<dbReference type="OrthoDB" id="489218at2"/>
<proteinExistence type="predicted"/>
<name>A0A511NAI9_DEIC1</name>
<dbReference type="EMBL" id="BJXB01000045">
    <property type="protein sequence ID" value="GEM49842.1"/>
    <property type="molecule type" value="Genomic_DNA"/>
</dbReference>
<gene>
    <name evidence="1" type="ORF">DC3_54770</name>
</gene>
<comment type="caution">
    <text evidence="1">The sequence shown here is derived from an EMBL/GenBank/DDBJ whole genome shotgun (WGS) entry which is preliminary data.</text>
</comment>
<accession>A0A511NAI9</accession>
<protein>
    <submittedName>
        <fullName evidence="1">Uncharacterized protein</fullName>
    </submittedName>
</protein>
<evidence type="ECO:0000313" key="2">
    <source>
        <dbReference type="Proteomes" id="UP000321306"/>
    </source>
</evidence>
<evidence type="ECO:0000313" key="1">
    <source>
        <dbReference type="EMBL" id="GEM49842.1"/>
    </source>
</evidence>